<feature type="compositionally biased region" description="Basic and acidic residues" evidence="6">
    <location>
        <begin position="225"/>
        <end position="238"/>
    </location>
</feature>
<keyword evidence="1 5" id="KW-0597">Phosphoprotein</keyword>
<dbReference type="InterPro" id="IPR039420">
    <property type="entry name" value="WalR-like"/>
</dbReference>
<keyword evidence="3" id="KW-0238">DNA-binding</keyword>
<gene>
    <name evidence="9" type="ORF">OMP38_30190</name>
</gene>
<dbReference type="PANTHER" id="PTHR43214">
    <property type="entry name" value="TWO-COMPONENT RESPONSE REGULATOR"/>
    <property type="match status" value="1"/>
</dbReference>
<organism evidence="9 10">
    <name type="scientific">Cohnella ginsengisoli</name>
    <dbReference type="NCBI Taxonomy" id="425004"/>
    <lineage>
        <taxon>Bacteria</taxon>
        <taxon>Bacillati</taxon>
        <taxon>Bacillota</taxon>
        <taxon>Bacilli</taxon>
        <taxon>Bacillales</taxon>
        <taxon>Paenibacillaceae</taxon>
        <taxon>Cohnella</taxon>
    </lineage>
</organism>
<evidence type="ECO:0000256" key="4">
    <source>
        <dbReference type="ARBA" id="ARBA00023163"/>
    </source>
</evidence>
<dbReference type="PRINTS" id="PR00038">
    <property type="entry name" value="HTHLUXR"/>
</dbReference>
<dbReference type="AlphaFoldDB" id="A0A9X4KMI5"/>
<dbReference type="Pfam" id="PF00072">
    <property type="entry name" value="Response_reg"/>
    <property type="match status" value="1"/>
</dbReference>
<dbReference type="PROSITE" id="PS50110">
    <property type="entry name" value="RESPONSE_REGULATORY"/>
    <property type="match status" value="1"/>
</dbReference>
<dbReference type="GO" id="GO:0000160">
    <property type="term" value="P:phosphorelay signal transduction system"/>
    <property type="evidence" value="ECO:0007669"/>
    <property type="project" value="InterPro"/>
</dbReference>
<dbReference type="InterPro" id="IPR001789">
    <property type="entry name" value="Sig_transdc_resp-reg_receiver"/>
</dbReference>
<dbReference type="InterPro" id="IPR011006">
    <property type="entry name" value="CheY-like_superfamily"/>
</dbReference>
<evidence type="ECO:0000313" key="10">
    <source>
        <dbReference type="Proteomes" id="UP001153387"/>
    </source>
</evidence>
<dbReference type="SMART" id="SM00421">
    <property type="entry name" value="HTH_LUXR"/>
    <property type="match status" value="1"/>
</dbReference>
<feature type="region of interest" description="Disordered" evidence="6">
    <location>
        <begin position="210"/>
        <end position="238"/>
    </location>
</feature>
<dbReference type="RefSeq" id="WP_277568362.1">
    <property type="nucleotide sequence ID" value="NZ_JAPDHZ010000006.1"/>
</dbReference>
<evidence type="ECO:0000259" key="7">
    <source>
        <dbReference type="PROSITE" id="PS50043"/>
    </source>
</evidence>
<dbReference type="InterPro" id="IPR000792">
    <property type="entry name" value="Tscrpt_reg_LuxR_C"/>
</dbReference>
<dbReference type="PANTHER" id="PTHR43214:SF43">
    <property type="entry name" value="TWO-COMPONENT RESPONSE REGULATOR"/>
    <property type="match status" value="1"/>
</dbReference>
<feature type="domain" description="HTH luxR-type" evidence="7">
    <location>
        <begin position="157"/>
        <end position="222"/>
    </location>
</feature>
<evidence type="ECO:0000256" key="3">
    <source>
        <dbReference type="ARBA" id="ARBA00023125"/>
    </source>
</evidence>
<sequence length="238" mass="26630">MQAIKIWIVEDDEDWRRGLVSYLNEEPDLQVKLASGDPDQVRGALARTEGAEDSLAPDVVLMDIMLHGLPEGIALAEEVAVAAGARVIMLTSMEEKDLILRSFQAGAIDYQLKTDFEGLPEAIRGAARREAPISPAAASRMREEFKRLKALEREFEVKKMQDLITPAELQLLEMVDRGYSQSQIADRQFISIRTVKNHINHILRKLGVPGSKEAARQARDMGLFKPKEESGRPPDSRE</sequence>
<dbReference type="Gene3D" id="3.40.50.2300">
    <property type="match status" value="1"/>
</dbReference>
<dbReference type="GO" id="GO:0006355">
    <property type="term" value="P:regulation of DNA-templated transcription"/>
    <property type="evidence" value="ECO:0007669"/>
    <property type="project" value="InterPro"/>
</dbReference>
<dbReference type="Proteomes" id="UP001153387">
    <property type="component" value="Unassembled WGS sequence"/>
</dbReference>
<dbReference type="Pfam" id="PF00196">
    <property type="entry name" value="GerE"/>
    <property type="match status" value="1"/>
</dbReference>
<dbReference type="CDD" id="cd06170">
    <property type="entry name" value="LuxR_C_like"/>
    <property type="match status" value="1"/>
</dbReference>
<evidence type="ECO:0000313" key="9">
    <source>
        <dbReference type="EMBL" id="MDG0794635.1"/>
    </source>
</evidence>
<dbReference type="GO" id="GO:0003677">
    <property type="term" value="F:DNA binding"/>
    <property type="evidence" value="ECO:0007669"/>
    <property type="project" value="UniProtKB-KW"/>
</dbReference>
<evidence type="ECO:0000256" key="2">
    <source>
        <dbReference type="ARBA" id="ARBA00023015"/>
    </source>
</evidence>
<keyword evidence="2" id="KW-0805">Transcription regulation</keyword>
<reference evidence="9 10" key="1">
    <citation type="submission" date="2022-10" db="EMBL/GenBank/DDBJ databases">
        <title>Comparative genomic analysis of Cohnella hashimotonis sp. nov., isolated from the International Space Station.</title>
        <authorList>
            <person name="Simpson A."/>
            <person name="Venkateswaran K."/>
        </authorList>
    </citation>
    <scope>NUCLEOTIDE SEQUENCE [LARGE SCALE GENOMIC DNA]</scope>
    <source>
        <strain evidence="9 10">DSM 18997</strain>
    </source>
</reference>
<dbReference type="EMBL" id="JAPDHZ010000006">
    <property type="protein sequence ID" value="MDG0794635.1"/>
    <property type="molecule type" value="Genomic_DNA"/>
</dbReference>
<dbReference type="InterPro" id="IPR016032">
    <property type="entry name" value="Sig_transdc_resp-reg_C-effctor"/>
</dbReference>
<keyword evidence="4" id="KW-0804">Transcription</keyword>
<name>A0A9X4KMI5_9BACL</name>
<dbReference type="SMART" id="SM00448">
    <property type="entry name" value="REC"/>
    <property type="match status" value="1"/>
</dbReference>
<evidence type="ECO:0000256" key="6">
    <source>
        <dbReference type="SAM" id="MobiDB-lite"/>
    </source>
</evidence>
<keyword evidence="10" id="KW-1185">Reference proteome</keyword>
<dbReference type="SUPFAM" id="SSF46894">
    <property type="entry name" value="C-terminal effector domain of the bipartite response regulators"/>
    <property type="match status" value="1"/>
</dbReference>
<dbReference type="PROSITE" id="PS50043">
    <property type="entry name" value="HTH_LUXR_2"/>
    <property type="match status" value="1"/>
</dbReference>
<feature type="domain" description="Response regulatory" evidence="8">
    <location>
        <begin position="5"/>
        <end position="128"/>
    </location>
</feature>
<comment type="caution">
    <text evidence="9">The sequence shown here is derived from an EMBL/GenBank/DDBJ whole genome shotgun (WGS) entry which is preliminary data.</text>
</comment>
<evidence type="ECO:0000256" key="1">
    <source>
        <dbReference type="ARBA" id="ARBA00022553"/>
    </source>
</evidence>
<protein>
    <submittedName>
        <fullName evidence="9">Response regulator transcription factor</fullName>
    </submittedName>
</protein>
<proteinExistence type="predicted"/>
<feature type="modified residue" description="4-aspartylphosphate" evidence="5">
    <location>
        <position position="63"/>
    </location>
</feature>
<evidence type="ECO:0000256" key="5">
    <source>
        <dbReference type="PROSITE-ProRule" id="PRU00169"/>
    </source>
</evidence>
<accession>A0A9X4KMI5</accession>
<dbReference type="SUPFAM" id="SSF52172">
    <property type="entry name" value="CheY-like"/>
    <property type="match status" value="1"/>
</dbReference>
<evidence type="ECO:0000259" key="8">
    <source>
        <dbReference type="PROSITE" id="PS50110"/>
    </source>
</evidence>